<accession>B4IF07</accession>
<dbReference type="HOGENOM" id="CLU_2123644_0_0_1"/>
<sequence length="114" mass="12763">MTCAKVLLRPQAAVLRHQSSIHHPQTTISISIFHLLRPPTLFPRADADGDGEMAHQLAHLPTFDSAQLISSRLRCGTGLSMWPFIKALPSYQFLGDEYILAETRTQEPQELDDP</sequence>
<gene>
    <name evidence="1" type="primary">Dsec\GM13507</name>
    <name evidence="1" type="ORF">Dsec_GM13507</name>
</gene>
<protein>
    <submittedName>
        <fullName evidence="1">GM13507</fullName>
    </submittedName>
</protein>
<dbReference type="Proteomes" id="UP000001292">
    <property type="component" value="Unassembled WGS sequence"/>
</dbReference>
<dbReference type="OMA" id="MTCAKVL"/>
<name>B4IF07_DROSE</name>
<proteinExistence type="predicted"/>
<reference evidence="1 2" key="1">
    <citation type="journal article" date="2007" name="Nature">
        <title>Evolution of genes and genomes on the Drosophila phylogeny.</title>
        <authorList>
            <consortium name="Drosophila 12 Genomes Consortium"/>
            <person name="Clark A.G."/>
            <person name="Eisen M.B."/>
            <person name="Smith D.R."/>
            <person name="Bergman C.M."/>
            <person name="Oliver B."/>
            <person name="Markow T.A."/>
            <person name="Kaufman T.C."/>
            <person name="Kellis M."/>
            <person name="Gelbart W."/>
            <person name="Iyer V.N."/>
            <person name="Pollard D.A."/>
            <person name="Sackton T.B."/>
            <person name="Larracuente A.M."/>
            <person name="Singh N.D."/>
            <person name="Abad J.P."/>
            <person name="Abt D.N."/>
            <person name="Adryan B."/>
            <person name="Aguade M."/>
            <person name="Akashi H."/>
            <person name="Anderson W.W."/>
            <person name="Aquadro C.F."/>
            <person name="Ardell D.H."/>
            <person name="Arguello R."/>
            <person name="Artieri C.G."/>
            <person name="Barbash D.A."/>
            <person name="Barker D."/>
            <person name="Barsanti P."/>
            <person name="Batterham P."/>
            <person name="Batzoglou S."/>
            <person name="Begun D."/>
            <person name="Bhutkar A."/>
            <person name="Blanco E."/>
            <person name="Bosak S.A."/>
            <person name="Bradley R.K."/>
            <person name="Brand A.D."/>
            <person name="Brent M.R."/>
            <person name="Brooks A.N."/>
            <person name="Brown R.H."/>
            <person name="Butlin R.K."/>
            <person name="Caggese C."/>
            <person name="Calvi B.R."/>
            <person name="Bernardo de Carvalho A."/>
            <person name="Caspi A."/>
            <person name="Castrezana S."/>
            <person name="Celniker S.E."/>
            <person name="Chang J.L."/>
            <person name="Chapple C."/>
            <person name="Chatterji S."/>
            <person name="Chinwalla A."/>
            <person name="Civetta A."/>
            <person name="Clifton S.W."/>
            <person name="Comeron J.M."/>
            <person name="Costello J.C."/>
            <person name="Coyne J.A."/>
            <person name="Daub J."/>
            <person name="David R.G."/>
            <person name="Delcher A.L."/>
            <person name="Delehaunty K."/>
            <person name="Do C.B."/>
            <person name="Ebling H."/>
            <person name="Edwards K."/>
            <person name="Eickbush T."/>
            <person name="Evans J.D."/>
            <person name="Filipski A."/>
            <person name="Findeiss S."/>
            <person name="Freyhult E."/>
            <person name="Fulton L."/>
            <person name="Fulton R."/>
            <person name="Garcia A.C."/>
            <person name="Gardiner A."/>
            <person name="Garfield D.A."/>
            <person name="Garvin B.E."/>
            <person name="Gibson G."/>
            <person name="Gilbert D."/>
            <person name="Gnerre S."/>
            <person name="Godfrey J."/>
            <person name="Good R."/>
            <person name="Gotea V."/>
            <person name="Gravely B."/>
            <person name="Greenberg A.J."/>
            <person name="Griffiths-Jones S."/>
            <person name="Gross S."/>
            <person name="Guigo R."/>
            <person name="Gustafson E.A."/>
            <person name="Haerty W."/>
            <person name="Hahn M.W."/>
            <person name="Halligan D.L."/>
            <person name="Halpern A.L."/>
            <person name="Halter G.M."/>
            <person name="Han M.V."/>
            <person name="Heger A."/>
            <person name="Hillier L."/>
            <person name="Hinrichs A.S."/>
            <person name="Holmes I."/>
            <person name="Hoskins R.A."/>
            <person name="Hubisz M.J."/>
            <person name="Hultmark D."/>
            <person name="Huntley M.A."/>
            <person name="Jaffe D.B."/>
            <person name="Jagadeeshan S."/>
            <person name="Jeck W.R."/>
            <person name="Johnson J."/>
            <person name="Jones C.D."/>
            <person name="Jordan W.C."/>
            <person name="Karpen G.H."/>
            <person name="Kataoka E."/>
            <person name="Keightley P.D."/>
            <person name="Kheradpour P."/>
            <person name="Kirkness E.F."/>
            <person name="Koerich L.B."/>
            <person name="Kristiansen K."/>
            <person name="Kudrna D."/>
            <person name="Kulathinal R.J."/>
            <person name="Kumar S."/>
            <person name="Kwok R."/>
            <person name="Lander E."/>
            <person name="Langley C.H."/>
            <person name="Lapoint R."/>
            <person name="Lazzaro B.P."/>
            <person name="Lee S.J."/>
            <person name="Levesque L."/>
            <person name="Li R."/>
            <person name="Lin C.F."/>
            <person name="Lin M.F."/>
            <person name="Lindblad-Toh K."/>
            <person name="Llopart A."/>
            <person name="Long M."/>
            <person name="Low L."/>
            <person name="Lozovsky E."/>
            <person name="Lu J."/>
            <person name="Luo M."/>
            <person name="Machado C.A."/>
            <person name="Makalowski W."/>
            <person name="Marzo M."/>
            <person name="Matsuda M."/>
            <person name="Matzkin L."/>
            <person name="McAllister B."/>
            <person name="McBride C.S."/>
            <person name="McKernan B."/>
            <person name="McKernan K."/>
            <person name="Mendez-Lago M."/>
            <person name="Minx P."/>
            <person name="Mollenhauer M.U."/>
            <person name="Montooth K."/>
            <person name="Mount S.M."/>
            <person name="Mu X."/>
            <person name="Myers E."/>
            <person name="Negre B."/>
            <person name="Newfeld S."/>
            <person name="Nielsen R."/>
            <person name="Noor M.A."/>
            <person name="O'Grady P."/>
            <person name="Pachter L."/>
            <person name="Papaceit M."/>
            <person name="Parisi M.J."/>
            <person name="Parisi M."/>
            <person name="Parts L."/>
            <person name="Pedersen J.S."/>
            <person name="Pesole G."/>
            <person name="Phillippy A.M."/>
            <person name="Ponting C.P."/>
            <person name="Pop M."/>
            <person name="Porcelli D."/>
            <person name="Powell J.R."/>
            <person name="Prohaska S."/>
            <person name="Pruitt K."/>
            <person name="Puig M."/>
            <person name="Quesneville H."/>
            <person name="Ram K.R."/>
            <person name="Rand D."/>
            <person name="Rasmussen M.D."/>
            <person name="Reed L.K."/>
            <person name="Reenan R."/>
            <person name="Reily A."/>
            <person name="Remington K.A."/>
            <person name="Rieger T.T."/>
            <person name="Ritchie M.G."/>
            <person name="Robin C."/>
            <person name="Rogers Y.H."/>
            <person name="Rohde C."/>
            <person name="Rozas J."/>
            <person name="Rubenfield M.J."/>
            <person name="Ruiz A."/>
            <person name="Russo S."/>
            <person name="Salzberg S.L."/>
            <person name="Sanchez-Gracia A."/>
            <person name="Saranga D.J."/>
            <person name="Sato H."/>
            <person name="Schaeffer S.W."/>
            <person name="Schatz M.C."/>
            <person name="Schlenke T."/>
            <person name="Schwartz R."/>
            <person name="Segarra C."/>
            <person name="Singh R.S."/>
            <person name="Sirot L."/>
            <person name="Sirota M."/>
            <person name="Sisneros N.B."/>
            <person name="Smith C.D."/>
            <person name="Smith T.F."/>
            <person name="Spieth J."/>
            <person name="Stage D.E."/>
            <person name="Stark A."/>
            <person name="Stephan W."/>
            <person name="Strausberg R.L."/>
            <person name="Strempel S."/>
            <person name="Sturgill D."/>
            <person name="Sutton G."/>
            <person name="Sutton G.G."/>
            <person name="Tao W."/>
            <person name="Teichmann S."/>
            <person name="Tobari Y.N."/>
            <person name="Tomimura Y."/>
            <person name="Tsolas J.M."/>
            <person name="Valente V.L."/>
            <person name="Venter E."/>
            <person name="Venter J.C."/>
            <person name="Vicario S."/>
            <person name="Vieira F.G."/>
            <person name="Vilella A.J."/>
            <person name="Villasante A."/>
            <person name="Walenz B."/>
            <person name="Wang J."/>
            <person name="Wasserman M."/>
            <person name="Watts T."/>
            <person name="Wilson D."/>
            <person name="Wilson R.K."/>
            <person name="Wing R.A."/>
            <person name="Wolfner M.F."/>
            <person name="Wong A."/>
            <person name="Wong G.K."/>
            <person name="Wu C.I."/>
            <person name="Wu G."/>
            <person name="Yamamoto D."/>
            <person name="Yang H.P."/>
            <person name="Yang S.P."/>
            <person name="Yorke J.A."/>
            <person name="Yoshida K."/>
            <person name="Zdobnov E."/>
            <person name="Zhang P."/>
            <person name="Zhang Y."/>
            <person name="Zimin A.V."/>
            <person name="Baldwin J."/>
            <person name="Abdouelleil A."/>
            <person name="Abdulkadir J."/>
            <person name="Abebe A."/>
            <person name="Abera B."/>
            <person name="Abreu J."/>
            <person name="Acer S.C."/>
            <person name="Aftuck L."/>
            <person name="Alexander A."/>
            <person name="An P."/>
            <person name="Anderson E."/>
            <person name="Anderson S."/>
            <person name="Arachi H."/>
            <person name="Azer M."/>
            <person name="Bachantsang P."/>
            <person name="Barry A."/>
            <person name="Bayul T."/>
            <person name="Berlin A."/>
            <person name="Bessette D."/>
            <person name="Bloom T."/>
            <person name="Blye J."/>
            <person name="Boguslavskiy L."/>
            <person name="Bonnet C."/>
            <person name="Boukhgalter B."/>
            <person name="Bourzgui I."/>
            <person name="Brown A."/>
            <person name="Cahill P."/>
            <person name="Channer S."/>
            <person name="Cheshatsang Y."/>
            <person name="Chuda L."/>
            <person name="Citroen M."/>
            <person name="Collymore A."/>
            <person name="Cooke P."/>
            <person name="Costello M."/>
            <person name="D'Aco K."/>
            <person name="Daza R."/>
            <person name="De Haan G."/>
            <person name="DeGray S."/>
            <person name="DeMaso C."/>
            <person name="Dhargay N."/>
            <person name="Dooley K."/>
            <person name="Dooley E."/>
            <person name="Doricent M."/>
            <person name="Dorje P."/>
            <person name="Dorjee K."/>
            <person name="Dupes A."/>
            <person name="Elong R."/>
            <person name="Falk J."/>
            <person name="Farina A."/>
            <person name="Faro S."/>
            <person name="Ferguson D."/>
            <person name="Fisher S."/>
            <person name="Foley C.D."/>
            <person name="Franke A."/>
            <person name="Friedrich D."/>
            <person name="Gadbois L."/>
            <person name="Gearin G."/>
            <person name="Gearin C.R."/>
            <person name="Giannoukos G."/>
            <person name="Goode T."/>
            <person name="Graham J."/>
            <person name="Grandbois E."/>
            <person name="Grewal S."/>
            <person name="Gyaltsen K."/>
            <person name="Hafez N."/>
            <person name="Hagos B."/>
            <person name="Hall J."/>
            <person name="Henson C."/>
            <person name="Hollinger A."/>
            <person name="Honan T."/>
            <person name="Huard M.D."/>
            <person name="Hughes L."/>
            <person name="Hurhula B."/>
            <person name="Husby M.E."/>
            <person name="Kamat A."/>
            <person name="Kanga B."/>
            <person name="Kashin S."/>
            <person name="Khazanovich D."/>
            <person name="Kisner P."/>
            <person name="Lance K."/>
            <person name="Lara M."/>
            <person name="Lee W."/>
            <person name="Lennon N."/>
            <person name="Letendre F."/>
            <person name="LeVine R."/>
            <person name="Lipovsky A."/>
            <person name="Liu X."/>
            <person name="Liu J."/>
            <person name="Liu S."/>
            <person name="Lokyitsang T."/>
            <person name="Lokyitsang Y."/>
            <person name="Lubonja R."/>
            <person name="Lui A."/>
            <person name="MacDonald P."/>
            <person name="Magnisalis V."/>
            <person name="Maru K."/>
            <person name="Matthews C."/>
            <person name="McCusker W."/>
            <person name="McDonough S."/>
            <person name="Mehta T."/>
            <person name="Meldrim J."/>
            <person name="Meneus L."/>
            <person name="Mihai O."/>
            <person name="Mihalev A."/>
            <person name="Mihova T."/>
            <person name="Mittelman R."/>
            <person name="Mlenga V."/>
            <person name="Montmayeur A."/>
            <person name="Mulrain L."/>
            <person name="Navidi A."/>
            <person name="Naylor J."/>
            <person name="Negash T."/>
            <person name="Nguyen T."/>
            <person name="Nguyen N."/>
            <person name="Nicol R."/>
            <person name="Norbu C."/>
            <person name="Norbu N."/>
            <person name="Novod N."/>
            <person name="O'Neill B."/>
            <person name="Osman S."/>
            <person name="Markiewicz E."/>
            <person name="Oyono O.L."/>
            <person name="Patti C."/>
            <person name="Phunkhang P."/>
            <person name="Pierre F."/>
            <person name="Priest M."/>
            <person name="Raghuraman S."/>
            <person name="Rege F."/>
            <person name="Reyes R."/>
            <person name="Rise C."/>
            <person name="Rogov P."/>
            <person name="Ross K."/>
            <person name="Ryan E."/>
            <person name="Settipalli S."/>
            <person name="Shea T."/>
            <person name="Sherpa N."/>
            <person name="Shi L."/>
            <person name="Shih D."/>
            <person name="Sparrow T."/>
            <person name="Spaulding J."/>
            <person name="Stalker J."/>
            <person name="Stange-Thomann N."/>
            <person name="Stavropoulos S."/>
            <person name="Stone C."/>
            <person name="Strader C."/>
            <person name="Tesfaye S."/>
            <person name="Thomson T."/>
            <person name="Thoulutsang Y."/>
            <person name="Thoulutsang D."/>
            <person name="Topham K."/>
            <person name="Topping I."/>
            <person name="Tsamla T."/>
            <person name="Vassiliev H."/>
            <person name="Vo A."/>
            <person name="Wangchuk T."/>
            <person name="Wangdi T."/>
            <person name="Weiand M."/>
            <person name="Wilkinson J."/>
            <person name="Wilson A."/>
            <person name="Yadav S."/>
            <person name="Young G."/>
            <person name="Yu Q."/>
            <person name="Zembek L."/>
            <person name="Zhong D."/>
            <person name="Zimmer A."/>
            <person name="Zwirko Z."/>
            <person name="Jaffe D.B."/>
            <person name="Alvarez P."/>
            <person name="Brockman W."/>
            <person name="Butler J."/>
            <person name="Chin C."/>
            <person name="Gnerre S."/>
            <person name="Grabherr M."/>
            <person name="Kleber M."/>
            <person name="Mauceli E."/>
            <person name="MacCallum I."/>
        </authorList>
    </citation>
    <scope>NUCLEOTIDE SEQUENCE [LARGE SCALE GENOMIC DNA]</scope>
    <source>
        <strain evidence="2">Rob3c / Tucson 14021-0248.25</strain>
    </source>
</reference>
<organism evidence="2">
    <name type="scientific">Drosophila sechellia</name>
    <name type="common">Fruit fly</name>
    <dbReference type="NCBI Taxonomy" id="7238"/>
    <lineage>
        <taxon>Eukaryota</taxon>
        <taxon>Metazoa</taxon>
        <taxon>Ecdysozoa</taxon>
        <taxon>Arthropoda</taxon>
        <taxon>Hexapoda</taxon>
        <taxon>Insecta</taxon>
        <taxon>Pterygota</taxon>
        <taxon>Neoptera</taxon>
        <taxon>Endopterygota</taxon>
        <taxon>Diptera</taxon>
        <taxon>Brachycera</taxon>
        <taxon>Muscomorpha</taxon>
        <taxon>Ephydroidea</taxon>
        <taxon>Drosophilidae</taxon>
        <taxon>Drosophila</taxon>
        <taxon>Sophophora</taxon>
    </lineage>
</organism>
<dbReference type="AlphaFoldDB" id="B4IF07"/>
<keyword evidence="2" id="KW-1185">Reference proteome</keyword>
<evidence type="ECO:0000313" key="1">
    <source>
        <dbReference type="EMBL" id="EDW46261.1"/>
    </source>
</evidence>
<dbReference type="EMBL" id="CH480832">
    <property type="protein sequence ID" value="EDW46261.1"/>
    <property type="molecule type" value="Genomic_DNA"/>
</dbReference>
<evidence type="ECO:0000313" key="2">
    <source>
        <dbReference type="Proteomes" id="UP000001292"/>
    </source>
</evidence>